<dbReference type="PaxDb" id="35128-Thaps262877"/>
<evidence type="ECO:0000313" key="2">
    <source>
        <dbReference type="EMBL" id="EED91194.1"/>
    </source>
</evidence>
<dbReference type="Gene3D" id="3.60.60.10">
    <property type="entry name" value="Penicillin V Acylase, Chain A"/>
    <property type="match status" value="1"/>
</dbReference>
<gene>
    <name evidence="2" type="ORF">THAPSDRAFT_262877</name>
</gene>
<dbReference type="Pfam" id="PF03577">
    <property type="entry name" value="Peptidase_C69"/>
    <property type="match status" value="1"/>
</dbReference>
<dbReference type="RefSeq" id="XP_002291087.1">
    <property type="nucleotide sequence ID" value="XM_002291051.1"/>
</dbReference>
<dbReference type="Proteomes" id="UP000001449">
    <property type="component" value="Chromosome 6"/>
</dbReference>
<dbReference type="PANTHER" id="PTHR12994">
    <property type="entry name" value="SECERNIN"/>
    <property type="match status" value="1"/>
</dbReference>
<dbReference type="AlphaFoldDB" id="B8C5X0"/>
<dbReference type="GO" id="GO:0016805">
    <property type="term" value="F:dipeptidase activity"/>
    <property type="evidence" value="ECO:0007669"/>
    <property type="project" value="InterPro"/>
</dbReference>
<dbReference type="HOGENOM" id="CLU_046840_1_0_1"/>
<dbReference type="InParanoid" id="B8C5X0"/>
<organism evidence="2 3">
    <name type="scientific">Thalassiosira pseudonana</name>
    <name type="common">Marine diatom</name>
    <name type="synonym">Cyclotella nana</name>
    <dbReference type="NCBI Taxonomy" id="35128"/>
    <lineage>
        <taxon>Eukaryota</taxon>
        <taxon>Sar</taxon>
        <taxon>Stramenopiles</taxon>
        <taxon>Ochrophyta</taxon>
        <taxon>Bacillariophyta</taxon>
        <taxon>Coscinodiscophyceae</taxon>
        <taxon>Thalassiosirophycidae</taxon>
        <taxon>Thalassiosirales</taxon>
        <taxon>Thalassiosiraceae</taxon>
        <taxon>Thalassiosira</taxon>
    </lineage>
</organism>
<reference evidence="2 3" key="2">
    <citation type="journal article" date="2008" name="Nature">
        <title>The Phaeodactylum genome reveals the evolutionary history of diatom genomes.</title>
        <authorList>
            <person name="Bowler C."/>
            <person name="Allen A.E."/>
            <person name="Badger J.H."/>
            <person name="Grimwood J."/>
            <person name="Jabbari K."/>
            <person name="Kuo A."/>
            <person name="Maheswari U."/>
            <person name="Martens C."/>
            <person name="Maumus F."/>
            <person name="Otillar R.P."/>
            <person name="Rayko E."/>
            <person name="Salamov A."/>
            <person name="Vandepoele K."/>
            <person name="Beszteri B."/>
            <person name="Gruber A."/>
            <person name="Heijde M."/>
            <person name="Katinka M."/>
            <person name="Mock T."/>
            <person name="Valentin K."/>
            <person name="Verret F."/>
            <person name="Berges J.A."/>
            <person name="Brownlee C."/>
            <person name="Cadoret J.P."/>
            <person name="Chiovitti A."/>
            <person name="Choi C.J."/>
            <person name="Coesel S."/>
            <person name="De Martino A."/>
            <person name="Detter J.C."/>
            <person name="Durkin C."/>
            <person name="Falciatore A."/>
            <person name="Fournet J."/>
            <person name="Haruta M."/>
            <person name="Huysman M.J."/>
            <person name="Jenkins B.D."/>
            <person name="Jiroutova K."/>
            <person name="Jorgensen R.E."/>
            <person name="Joubert Y."/>
            <person name="Kaplan A."/>
            <person name="Kroger N."/>
            <person name="Kroth P.G."/>
            <person name="La Roche J."/>
            <person name="Lindquist E."/>
            <person name="Lommer M."/>
            <person name="Martin-Jezequel V."/>
            <person name="Lopez P.J."/>
            <person name="Lucas S."/>
            <person name="Mangogna M."/>
            <person name="McGinnis K."/>
            <person name="Medlin L.K."/>
            <person name="Montsant A."/>
            <person name="Oudot-Le Secq M.P."/>
            <person name="Napoli C."/>
            <person name="Obornik M."/>
            <person name="Parker M.S."/>
            <person name="Petit J.L."/>
            <person name="Porcel B.M."/>
            <person name="Poulsen N."/>
            <person name="Robison M."/>
            <person name="Rychlewski L."/>
            <person name="Rynearson T.A."/>
            <person name="Schmutz J."/>
            <person name="Shapiro H."/>
            <person name="Siaut M."/>
            <person name="Stanley M."/>
            <person name="Sussman M.R."/>
            <person name="Taylor A.R."/>
            <person name="Vardi A."/>
            <person name="von Dassow P."/>
            <person name="Vyverman W."/>
            <person name="Willis A."/>
            <person name="Wyrwicz L.S."/>
            <person name="Rokhsar D.S."/>
            <person name="Weissenbach J."/>
            <person name="Armbrust E.V."/>
            <person name="Green B.R."/>
            <person name="Van de Peer Y."/>
            <person name="Grigoriev I.V."/>
        </authorList>
    </citation>
    <scope>NUCLEOTIDE SEQUENCE [LARGE SCALE GENOMIC DNA]</scope>
    <source>
        <strain evidence="2 3">CCMP1335</strain>
    </source>
</reference>
<dbReference type="PANTHER" id="PTHR12994:SF17">
    <property type="entry name" value="LD30995P"/>
    <property type="match status" value="1"/>
</dbReference>
<dbReference type="STRING" id="35128.B8C5X0"/>
<proteinExistence type="inferred from homology"/>
<dbReference type="OMA" id="CYYDVSD"/>
<sequence length="260" mass="28685">ILSRPTWMWGCEMGANEAGVVGGNEAINTLLADELLAIDGRPKERLLGMDLLRLSLERGTSAKHAMITCIQLLETHGQGGPCCNEDTDWTYENSFLFVDANEGYVLETAGVKHWAWERIEPGEYRNISNGISIRTNWGAVSKDIQSICKDNGWWNGTLPFDWKRAFESLRESGCWTCTFSEDGSRVQKDTINNSLGTQMAGVLRDEDSGICFRGVSGFCSTGSQISWLPSIVSNDGDNAHFFSGASDPLCGTPYKLFLFS</sequence>
<dbReference type="eggNOG" id="ENOG502QPIA">
    <property type="taxonomic scope" value="Eukaryota"/>
</dbReference>
<keyword evidence="3" id="KW-1185">Reference proteome</keyword>
<name>B8C5X0_THAPS</name>
<protein>
    <submittedName>
        <fullName evidence="2">Uncharacterized protein</fullName>
    </submittedName>
</protein>
<dbReference type="GeneID" id="7445961"/>
<feature type="non-terminal residue" evidence="2">
    <location>
        <position position="1"/>
    </location>
</feature>
<dbReference type="GO" id="GO:0006508">
    <property type="term" value="P:proteolysis"/>
    <property type="evidence" value="ECO:0007669"/>
    <property type="project" value="InterPro"/>
</dbReference>
<evidence type="ECO:0000313" key="3">
    <source>
        <dbReference type="Proteomes" id="UP000001449"/>
    </source>
</evidence>
<dbReference type="EMBL" id="CM000643">
    <property type="protein sequence ID" value="EED91194.1"/>
    <property type="molecule type" value="Genomic_DNA"/>
</dbReference>
<evidence type="ECO:0000256" key="1">
    <source>
        <dbReference type="ARBA" id="ARBA00005705"/>
    </source>
</evidence>
<dbReference type="GO" id="GO:0070004">
    <property type="term" value="F:cysteine-type exopeptidase activity"/>
    <property type="evidence" value="ECO:0007669"/>
    <property type="project" value="InterPro"/>
</dbReference>
<feature type="non-terminal residue" evidence="2">
    <location>
        <position position="260"/>
    </location>
</feature>
<reference evidence="2 3" key="1">
    <citation type="journal article" date="2004" name="Science">
        <title>The genome of the diatom Thalassiosira pseudonana: ecology, evolution, and metabolism.</title>
        <authorList>
            <person name="Armbrust E.V."/>
            <person name="Berges J.A."/>
            <person name="Bowler C."/>
            <person name="Green B.R."/>
            <person name="Martinez D."/>
            <person name="Putnam N.H."/>
            <person name="Zhou S."/>
            <person name="Allen A.E."/>
            <person name="Apt K.E."/>
            <person name="Bechner M."/>
            <person name="Brzezinski M.A."/>
            <person name="Chaal B.K."/>
            <person name="Chiovitti A."/>
            <person name="Davis A.K."/>
            <person name="Demarest M.S."/>
            <person name="Detter J.C."/>
            <person name="Glavina T."/>
            <person name="Goodstein D."/>
            <person name="Hadi M.Z."/>
            <person name="Hellsten U."/>
            <person name="Hildebrand M."/>
            <person name="Jenkins B.D."/>
            <person name="Jurka J."/>
            <person name="Kapitonov V.V."/>
            <person name="Kroger N."/>
            <person name="Lau W.W."/>
            <person name="Lane T.W."/>
            <person name="Larimer F.W."/>
            <person name="Lippmeier J.C."/>
            <person name="Lucas S."/>
            <person name="Medina M."/>
            <person name="Montsant A."/>
            <person name="Obornik M."/>
            <person name="Parker M.S."/>
            <person name="Palenik B."/>
            <person name="Pazour G.J."/>
            <person name="Richardson P.M."/>
            <person name="Rynearson T.A."/>
            <person name="Saito M.A."/>
            <person name="Schwartz D.C."/>
            <person name="Thamatrakoln K."/>
            <person name="Valentin K."/>
            <person name="Vardi A."/>
            <person name="Wilkerson F.P."/>
            <person name="Rokhsar D.S."/>
        </authorList>
    </citation>
    <scope>NUCLEOTIDE SEQUENCE [LARGE SCALE GENOMIC DNA]</scope>
    <source>
        <strain evidence="2 3">CCMP1335</strain>
    </source>
</reference>
<comment type="similarity">
    <text evidence="1">Belongs to the peptidase C69 family. Secernin subfamily.</text>
</comment>
<dbReference type="KEGG" id="tps:THAPSDRAFT_262877"/>
<dbReference type="InterPro" id="IPR005322">
    <property type="entry name" value="Peptidase_C69"/>
</dbReference>
<accession>B8C5X0</accession>